<organism evidence="2 3">
    <name type="scientific">Pseudomonas fluorescens</name>
    <dbReference type="NCBI Taxonomy" id="294"/>
    <lineage>
        <taxon>Bacteria</taxon>
        <taxon>Pseudomonadati</taxon>
        <taxon>Pseudomonadota</taxon>
        <taxon>Gammaproteobacteria</taxon>
        <taxon>Pseudomonadales</taxon>
        <taxon>Pseudomonadaceae</taxon>
        <taxon>Pseudomonas</taxon>
    </lineage>
</organism>
<protein>
    <recommendedName>
        <fullName evidence="4">Secreted protein</fullName>
    </recommendedName>
</protein>
<feature type="chain" id="PRO_5023151103" description="Secreted protein" evidence="1">
    <location>
        <begin position="24"/>
        <end position="64"/>
    </location>
</feature>
<proteinExistence type="predicted"/>
<dbReference type="RefSeq" id="WP_150604199.1">
    <property type="nucleotide sequence ID" value="NZ_CABVHX010000018.1"/>
</dbReference>
<dbReference type="AlphaFoldDB" id="A0A5E7DGL8"/>
<keyword evidence="1" id="KW-0732">Signal</keyword>
<name>A0A5E7DGL8_PSEFL</name>
<evidence type="ECO:0008006" key="4">
    <source>
        <dbReference type="Google" id="ProtNLM"/>
    </source>
</evidence>
<evidence type="ECO:0000313" key="2">
    <source>
        <dbReference type="EMBL" id="VVO16483.1"/>
    </source>
</evidence>
<dbReference type="EMBL" id="CABVHX010000018">
    <property type="protein sequence ID" value="VVO16483.1"/>
    <property type="molecule type" value="Genomic_DNA"/>
</dbReference>
<sequence length="64" mass="6904" precursor="true">MLPFNPRHVLLLTSLAFAPFVHASSFDCASASSKTEKAICADAYLSGLDEKLAARWRFAGSVIC</sequence>
<evidence type="ECO:0000313" key="3">
    <source>
        <dbReference type="Proteomes" id="UP000325375"/>
    </source>
</evidence>
<accession>A0A5E7DGL8</accession>
<reference evidence="2 3" key="1">
    <citation type="submission" date="2019-09" db="EMBL/GenBank/DDBJ databases">
        <authorList>
            <person name="Chandra G."/>
            <person name="Truman W A."/>
        </authorList>
    </citation>
    <scope>NUCLEOTIDE SEQUENCE [LARGE SCALE GENOMIC DNA]</scope>
    <source>
        <strain evidence="2">PS718</strain>
    </source>
</reference>
<evidence type="ECO:0000256" key="1">
    <source>
        <dbReference type="SAM" id="SignalP"/>
    </source>
</evidence>
<feature type="signal peptide" evidence="1">
    <location>
        <begin position="1"/>
        <end position="23"/>
    </location>
</feature>
<dbReference type="Proteomes" id="UP000325375">
    <property type="component" value="Unassembled WGS sequence"/>
</dbReference>
<gene>
    <name evidence="2" type="ORF">PS718_03860</name>
</gene>